<dbReference type="Pfam" id="PF10387">
    <property type="entry name" value="DUF2442"/>
    <property type="match status" value="1"/>
</dbReference>
<dbReference type="InterPro" id="IPR036782">
    <property type="entry name" value="NE0471-like_N"/>
</dbReference>
<dbReference type="EMBL" id="CP035467">
    <property type="protein sequence ID" value="QCW84311.1"/>
    <property type="molecule type" value="Genomic_DNA"/>
</dbReference>
<dbReference type="InterPro" id="IPR018841">
    <property type="entry name" value="DUF2442"/>
</dbReference>
<proteinExistence type="predicted"/>
<dbReference type="SUPFAM" id="SSF143880">
    <property type="entry name" value="NE0471 N-terminal domain-like"/>
    <property type="match status" value="1"/>
</dbReference>
<dbReference type="Proteomes" id="UP000305881">
    <property type="component" value="Chromosome"/>
</dbReference>
<evidence type="ECO:0000313" key="1">
    <source>
        <dbReference type="EMBL" id="QCW84311.1"/>
    </source>
</evidence>
<sequence>MILHITDVVYLDDYRIKLVFNDGLSGVADLRNALWGEMFEPLLDPNNFSQIRLNPELGTVSWPNGADLAPEFLYTLIQPKNEPNEN</sequence>
<protein>
    <submittedName>
        <fullName evidence="1">DUF2442 domain-containing protein</fullName>
    </submittedName>
</protein>
<evidence type="ECO:0000313" key="2">
    <source>
        <dbReference type="Proteomes" id="UP000305881"/>
    </source>
</evidence>
<gene>
    <name evidence="1" type="ORF">EQU24_20310</name>
</gene>
<dbReference type="STRING" id="675511.GCA_000341735_03368"/>
<dbReference type="KEGG" id="mbur:EQU24_20310"/>
<reference evidence="2" key="1">
    <citation type="journal article" date="2019" name="J. Bacteriol.">
        <title>A Mutagenic Screen Identifies a TonB-Dependent Receptor Required for the Lanthanide Metal Switch in the Type I Methanotroph 'Methylotuvimicrobium buryatense' 5GB1C.</title>
        <authorList>
            <person name="Groom J.D."/>
            <person name="Ford S.M."/>
            <person name="Pesesky M.W."/>
            <person name="Lidstrom M.E."/>
        </authorList>
    </citation>
    <scope>NUCLEOTIDE SEQUENCE [LARGE SCALE GENOMIC DNA]</scope>
    <source>
        <strain evidence="2">5GB1C</strain>
    </source>
</reference>
<organism evidence="1 2">
    <name type="scientific">Methylotuvimicrobium buryatense</name>
    <name type="common">Methylomicrobium buryatense</name>
    <dbReference type="NCBI Taxonomy" id="95641"/>
    <lineage>
        <taxon>Bacteria</taxon>
        <taxon>Pseudomonadati</taxon>
        <taxon>Pseudomonadota</taxon>
        <taxon>Gammaproteobacteria</taxon>
        <taxon>Methylococcales</taxon>
        <taxon>Methylococcaceae</taxon>
        <taxon>Methylotuvimicrobium</taxon>
    </lineage>
</organism>
<name>A0A4P9UV61_METBY</name>
<dbReference type="AlphaFoldDB" id="A0A4P9UV61"/>
<dbReference type="RefSeq" id="WP_017841802.1">
    <property type="nucleotide sequence ID" value="NZ_CP035467.1"/>
</dbReference>
<accession>A0A4P9UV61</accession>
<keyword evidence="2" id="KW-1185">Reference proteome</keyword>
<dbReference type="OrthoDB" id="9803723at2"/>
<dbReference type="Gene3D" id="3.30.2020.10">
    <property type="entry name" value="NE0471-like N-terminal domain"/>
    <property type="match status" value="1"/>
</dbReference>